<protein>
    <recommendedName>
        <fullName evidence="3">XRE family transcriptional regulator</fullName>
    </recommendedName>
</protein>
<reference evidence="1 2" key="1">
    <citation type="submission" date="2014-04" db="EMBL/GenBank/DDBJ databases">
        <title>Whole genome sequence of 'Brachyspira hampsonii' D13-03603F2.</title>
        <authorList>
            <person name="Patterson A.H."/>
            <person name="Chaban B."/>
            <person name="Fernando C."/>
            <person name="Harding J.C."/>
            <person name="Hill J.E."/>
        </authorList>
    </citation>
    <scope>NUCLEOTIDE SEQUENCE [LARGE SCALE GENOMIC DNA]</scope>
    <source>
        <strain evidence="1 2">D13-03603F2</strain>
    </source>
</reference>
<dbReference type="EMBL" id="JJMJ01000061">
    <property type="protein sequence ID" value="PPS22608.1"/>
    <property type="molecule type" value="Genomic_DNA"/>
</dbReference>
<accession>A0ABX5B7K0</accession>
<comment type="caution">
    <text evidence="1">The sequence shown here is derived from an EMBL/GenBank/DDBJ whole genome shotgun (WGS) entry which is preliminary data.</text>
</comment>
<dbReference type="Proteomes" id="UP000238924">
    <property type="component" value="Unassembled WGS sequence"/>
</dbReference>
<gene>
    <name evidence="1" type="ORF">DJ52_03915</name>
</gene>
<keyword evidence="2" id="KW-1185">Reference proteome</keyword>
<proteinExistence type="predicted"/>
<evidence type="ECO:0008006" key="3">
    <source>
        <dbReference type="Google" id="ProtNLM"/>
    </source>
</evidence>
<feature type="non-terminal residue" evidence="1">
    <location>
        <position position="1"/>
    </location>
</feature>
<sequence length="61" mass="7365">PSSKEQRIILLEILSYLDILEAKEEREYRDTELSEKLMHWRGGDSYNKESALKIFKKYIFI</sequence>
<evidence type="ECO:0000313" key="2">
    <source>
        <dbReference type="Proteomes" id="UP000238924"/>
    </source>
</evidence>
<evidence type="ECO:0000313" key="1">
    <source>
        <dbReference type="EMBL" id="PPS22608.1"/>
    </source>
</evidence>
<organism evidence="1 2">
    <name type="scientific">Brachyspira murdochii</name>
    <dbReference type="NCBI Taxonomy" id="84378"/>
    <lineage>
        <taxon>Bacteria</taxon>
        <taxon>Pseudomonadati</taxon>
        <taxon>Spirochaetota</taxon>
        <taxon>Spirochaetia</taxon>
        <taxon>Brachyspirales</taxon>
        <taxon>Brachyspiraceae</taxon>
        <taxon>Brachyspira</taxon>
    </lineage>
</organism>
<name>A0ABX5B7K0_9SPIR</name>